<dbReference type="InterPro" id="IPR024211">
    <property type="entry name" value="DUF3841"/>
</dbReference>
<reference evidence="1 2" key="1">
    <citation type="submission" date="2019-09" db="EMBL/GenBank/DDBJ databases">
        <title>Draft genome sequence assemblies of isolates from the urinary tract.</title>
        <authorList>
            <person name="Mores C.R."/>
            <person name="Putonti C."/>
            <person name="Wolfe A.J."/>
        </authorList>
    </citation>
    <scope>NUCLEOTIDE SEQUENCE [LARGE SCALE GENOMIC DNA]</scope>
    <source>
        <strain evidence="1 2">UMB623</strain>
    </source>
</reference>
<dbReference type="RefSeq" id="WP_070431745.1">
    <property type="nucleotide sequence ID" value="NZ_VYWO01000001.1"/>
</dbReference>
<name>A0A5N1GMK5_9LACT</name>
<protein>
    <submittedName>
        <fullName evidence="1">DUF3841 domain-containing protein</fullName>
    </submittedName>
</protein>
<dbReference type="Pfam" id="PF12952">
    <property type="entry name" value="DUF3841"/>
    <property type="match status" value="1"/>
</dbReference>
<dbReference type="EMBL" id="VYWO01000001">
    <property type="protein sequence ID" value="KAA9302022.1"/>
    <property type="molecule type" value="Genomic_DNA"/>
</dbReference>
<accession>A0A5N1GMK5</accession>
<dbReference type="OrthoDB" id="286252at2"/>
<comment type="caution">
    <text evidence="1">The sequence shown here is derived from an EMBL/GenBank/DDBJ whole genome shotgun (WGS) entry which is preliminary data.</text>
</comment>
<dbReference type="AlphaFoldDB" id="A0A5N1GMK5"/>
<organism evidence="1 2">
    <name type="scientific">Aerococcus sanguinicola</name>
    <dbReference type="NCBI Taxonomy" id="119206"/>
    <lineage>
        <taxon>Bacteria</taxon>
        <taxon>Bacillati</taxon>
        <taxon>Bacillota</taxon>
        <taxon>Bacilli</taxon>
        <taxon>Lactobacillales</taxon>
        <taxon>Aerococcaceae</taxon>
        <taxon>Aerococcus</taxon>
    </lineage>
</organism>
<evidence type="ECO:0000313" key="1">
    <source>
        <dbReference type="EMBL" id="KAA9302022.1"/>
    </source>
</evidence>
<proteinExistence type="predicted"/>
<dbReference type="Proteomes" id="UP000327148">
    <property type="component" value="Unassembled WGS sequence"/>
</dbReference>
<sequence length="204" mass="24509">MQTIALYTRQNEKSLQELKRTGVVRNKEIYVRLHMGVDADHFSERYRCFVQMAEKFVPRPKGVDYPIWCTASKNYCKRPIQGELIYCLKVPREDIIFFDSLKWDYVLNYQYCPKNEADARAFNKKLEALGIQNIVNLFQRKYDGMYDEIKQEIKDSWQRIFDLETQDPGIIEANIWQIKKEWIQHIVYPGEPFFEIVKDIEDIY</sequence>
<gene>
    <name evidence="1" type="ORF">F6I03_02090</name>
</gene>
<evidence type="ECO:0000313" key="2">
    <source>
        <dbReference type="Proteomes" id="UP000327148"/>
    </source>
</evidence>